<sequence>MSVIIENLTARYGDKYILKNFNLRVEDGEFFVILGSSGSGKTTLLRSIAGLIPIDDGRILIDGNDVTDLYPSDRNIAMVFQNFALYPHMTVYDNISLNLKIKHVPKDEIKKKVSDVAEMLHISQHLQKYPRQLSGGEQQRVGIARAMVRDPSVFLMDEPLSNLDAKLRREMLGELRSFHEKVKKTIIYVCHDQDEAMALADRILVLNQGQIMQLGTPDELYDHPANVFVAGFIGNPPMNILECDAEEKSGGTRIDVMNSGYLEVDDEIPEGKMFIGIRPELIGLSDHDGISASFDYFINSGLNAEVHVKIGDTPIRAVIPKEEIPANLRDLRNGESIHLKVKPGTIYLYDRESGSIVKEVDYGASREIKKAD</sequence>
<dbReference type="InterPro" id="IPR047641">
    <property type="entry name" value="ABC_transpr_MalK/UgpC-like"/>
</dbReference>
<keyword evidence="7" id="KW-0472">Membrane</keyword>
<evidence type="ECO:0000259" key="8">
    <source>
        <dbReference type="PROSITE" id="PS50893"/>
    </source>
</evidence>
<dbReference type="FunFam" id="3.40.50.300:FF:000042">
    <property type="entry name" value="Maltose/maltodextrin ABC transporter, ATP-binding protein"/>
    <property type="match status" value="1"/>
</dbReference>
<dbReference type="GO" id="GO:0008643">
    <property type="term" value="P:carbohydrate transport"/>
    <property type="evidence" value="ECO:0007669"/>
    <property type="project" value="InterPro"/>
</dbReference>
<evidence type="ECO:0000256" key="1">
    <source>
        <dbReference type="ARBA" id="ARBA00004202"/>
    </source>
</evidence>
<dbReference type="PANTHER" id="PTHR43875">
    <property type="entry name" value="MALTODEXTRIN IMPORT ATP-BINDING PROTEIN MSMX"/>
    <property type="match status" value="1"/>
</dbReference>
<dbReference type="SMART" id="SM00382">
    <property type="entry name" value="AAA"/>
    <property type="match status" value="1"/>
</dbReference>
<dbReference type="EMBL" id="AL445065">
    <property type="protein sequence ID" value="CAC11826.1"/>
    <property type="molecule type" value="Genomic_DNA"/>
</dbReference>
<keyword evidence="4" id="KW-0547">Nucleotide-binding</keyword>
<dbReference type="Pfam" id="PF00005">
    <property type="entry name" value="ABC_tran"/>
    <property type="match status" value="1"/>
</dbReference>
<dbReference type="GO" id="GO:0005524">
    <property type="term" value="F:ATP binding"/>
    <property type="evidence" value="ECO:0007669"/>
    <property type="project" value="UniProtKB-KW"/>
</dbReference>
<dbReference type="eggNOG" id="arCOG00175">
    <property type="taxonomic scope" value="Archaea"/>
</dbReference>
<dbReference type="Gene3D" id="2.40.50.100">
    <property type="match status" value="1"/>
</dbReference>
<dbReference type="Gene3D" id="2.40.50.140">
    <property type="entry name" value="Nucleic acid-binding proteins"/>
    <property type="match status" value="1"/>
</dbReference>
<name>Q9HKB3_THEAC</name>
<dbReference type="PROSITE" id="PS00211">
    <property type="entry name" value="ABC_TRANSPORTER_1"/>
    <property type="match status" value="1"/>
</dbReference>
<dbReference type="Gene3D" id="3.40.50.300">
    <property type="entry name" value="P-loop containing nucleotide triphosphate hydrolases"/>
    <property type="match status" value="1"/>
</dbReference>
<keyword evidence="3" id="KW-1003">Cell membrane</keyword>
<dbReference type="GO" id="GO:0016887">
    <property type="term" value="F:ATP hydrolysis activity"/>
    <property type="evidence" value="ECO:0007669"/>
    <property type="project" value="InterPro"/>
</dbReference>
<dbReference type="GO" id="GO:0055052">
    <property type="term" value="C:ATP-binding cassette (ABC) transporter complex, substrate-binding subunit-containing"/>
    <property type="evidence" value="ECO:0007669"/>
    <property type="project" value="TreeGrafter"/>
</dbReference>
<dbReference type="InterPro" id="IPR012340">
    <property type="entry name" value="NA-bd_OB-fold"/>
</dbReference>
<dbReference type="InterPro" id="IPR027417">
    <property type="entry name" value="P-loop_NTPase"/>
</dbReference>
<dbReference type="InterPro" id="IPR003593">
    <property type="entry name" value="AAA+_ATPase"/>
</dbReference>
<dbReference type="HOGENOM" id="CLU_000604_1_1_2"/>
<dbReference type="InParanoid" id="Q9HKB3"/>
<dbReference type="KEGG" id="tac:Ta0688"/>
<proteinExistence type="predicted"/>
<protein>
    <submittedName>
        <fullName evidence="9">Probable sugar ABC transporter, ATP-binding protein</fullName>
    </submittedName>
</protein>
<gene>
    <name evidence="9" type="ordered locus">Ta0688</name>
</gene>
<dbReference type="OrthoDB" id="18368at2157"/>
<organism evidence="9 10">
    <name type="scientific">Thermoplasma acidophilum (strain ATCC 25905 / DSM 1728 / JCM 9062 / NBRC 15155 / AMRC-C165)</name>
    <dbReference type="NCBI Taxonomy" id="273075"/>
    <lineage>
        <taxon>Archaea</taxon>
        <taxon>Methanobacteriati</taxon>
        <taxon>Thermoplasmatota</taxon>
        <taxon>Thermoplasmata</taxon>
        <taxon>Thermoplasmatales</taxon>
        <taxon>Thermoplasmataceae</taxon>
        <taxon>Thermoplasma</taxon>
    </lineage>
</organism>
<dbReference type="SUPFAM" id="SSF52540">
    <property type="entry name" value="P-loop containing nucleoside triphosphate hydrolases"/>
    <property type="match status" value="1"/>
</dbReference>
<evidence type="ECO:0000256" key="3">
    <source>
        <dbReference type="ARBA" id="ARBA00022475"/>
    </source>
</evidence>
<keyword evidence="10" id="KW-1185">Reference proteome</keyword>
<evidence type="ECO:0000256" key="4">
    <source>
        <dbReference type="ARBA" id="ARBA00022741"/>
    </source>
</evidence>
<dbReference type="RefSeq" id="WP_010901110.1">
    <property type="nucleotide sequence ID" value="NC_002578.1"/>
</dbReference>
<dbReference type="InterPro" id="IPR017871">
    <property type="entry name" value="ABC_transporter-like_CS"/>
</dbReference>
<comment type="subcellular location">
    <subcellularLocation>
        <location evidence="1">Cell membrane</location>
        <topology evidence="1">Peripheral membrane protein</topology>
    </subcellularLocation>
</comment>
<dbReference type="CDD" id="cd03301">
    <property type="entry name" value="ABC_MalK_N"/>
    <property type="match status" value="1"/>
</dbReference>
<reference evidence="9 10" key="1">
    <citation type="journal article" date="2000" name="Nature">
        <title>The genome sequence of the thermoacidophilic scavenger Thermoplasma acidophilum.</title>
        <authorList>
            <person name="Ruepp A."/>
            <person name="Graml W."/>
            <person name="Santos-Martinez M.L."/>
            <person name="Koretke K.K."/>
            <person name="Volker C."/>
            <person name="Mewes H.W."/>
            <person name="Frishman D."/>
            <person name="Stocker S."/>
            <person name="Lupas A.N."/>
            <person name="Baumeister W."/>
        </authorList>
    </citation>
    <scope>NUCLEOTIDE SEQUENCE [LARGE SCALE GENOMIC DNA]</scope>
    <source>
        <strain evidence="10">ATCC 25905 / DSM 1728 / JCM 9062 / NBRC 15155 / AMRC-C165</strain>
    </source>
</reference>
<evidence type="ECO:0000256" key="5">
    <source>
        <dbReference type="ARBA" id="ARBA00022840"/>
    </source>
</evidence>
<dbReference type="AlphaFoldDB" id="Q9HKB3"/>
<dbReference type="InterPro" id="IPR003439">
    <property type="entry name" value="ABC_transporter-like_ATP-bd"/>
</dbReference>
<dbReference type="STRING" id="273075.gene:9571908"/>
<evidence type="ECO:0000256" key="2">
    <source>
        <dbReference type="ARBA" id="ARBA00022448"/>
    </source>
</evidence>
<dbReference type="PaxDb" id="273075-Ta0688"/>
<dbReference type="EnsemblBacteria" id="CAC11826">
    <property type="protein sequence ID" value="CAC11826"/>
    <property type="gene ID" value="CAC11826"/>
</dbReference>
<dbReference type="PROSITE" id="PS50893">
    <property type="entry name" value="ABC_TRANSPORTER_2"/>
    <property type="match status" value="1"/>
</dbReference>
<dbReference type="Proteomes" id="UP000001024">
    <property type="component" value="Chromosome"/>
</dbReference>
<accession>Q9HKB3</accession>
<keyword evidence="5 9" id="KW-0067">ATP-binding</keyword>
<evidence type="ECO:0000313" key="10">
    <source>
        <dbReference type="Proteomes" id="UP000001024"/>
    </source>
</evidence>
<keyword evidence="2" id="KW-0813">Transport</keyword>
<dbReference type="PANTHER" id="PTHR43875:SF15">
    <property type="entry name" value="TREHALOSE IMPORT ATP-BINDING PROTEIN SUGC"/>
    <property type="match status" value="1"/>
</dbReference>
<dbReference type="InterPro" id="IPR015855">
    <property type="entry name" value="ABC_transpr_MalK-like"/>
</dbReference>
<evidence type="ECO:0000256" key="6">
    <source>
        <dbReference type="ARBA" id="ARBA00022967"/>
    </source>
</evidence>
<dbReference type="SUPFAM" id="SSF50331">
    <property type="entry name" value="MOP-like"/>
    <property type="match status" value="1"/>
</dbReference>
<dbReference type="GO" id="GO:0140359">
    <property type="term" value="F:ABC-type transporter activity"/>
    <property type="evidence" value="ECO:0007669"/>
    <property type="project" value="InterPro"/>
</dbReference>
<dbReference type="InterPro" id="IPR008995">
    <property type="entry name" value="Mo/tungstate-bd_C_term_dom"/>
</dbReference>
<feature type="domain" description="ABC transporter" evidence="8">
    <location>
        <begin position="3"/>
        <end position="233"/>
    </location>
</feature>
<keyword evidence="6" id="KW-1278">Translocase</keyword>
<evidence type="ECO:0000256" key="7">
    <source>
        <dbReference type="ARBA" id="ARBA00023136"/>
    </source>
</evidence>
<evidence type="ECO:0000313" key="9">
    <source>
        <dbReference type="EMBL" id="CAC11826.1"/>
    </source>
</evidence>